<feature type="transmembrane region" description="Helical" evidence="9">
    <location>
        <begin position="66"/>
        <end position="87"/>
    </location>
</feature>
<proteinExistence type="inferred from homology"/>
<dbReference type="RefSeq" id="WP_102365453.1">
    <property type="nucleotide sequence ID" value="NZ_CP020991.1"/>
</dbReference>
<dbReference type="GO" id="GO:0043190">
    <property type="term" value="C:ATP-binding cassette (ABC) transporter complex"/>
    <property type="evidence" value="ECO:0007669"/>
    <property type="project" value="InterPro"/>
</dbReference>
<evidence type="ECO:0000256" key="8">
    <source>
        <dbReference type="ARBA" id="ARBA00023136"/>
    </source>
</evidence>
<sequence>MNFITELGNSLYSTFVLDNRWQWFLSGLGYTLLISFFAVLVGLVIGVVMAFGRLSKNKLFRGISGLYIDIIRGTPTMVQLLIIYFIIFANVNIDRWMVGVIAFGINSGAYIAEIVRGGILSIDQGQTEAGRSLGLTQRQTMTYIIIPQAVKNILPALGNEFIVLIKETAVIGMIANIDLVGAARKVQSLTYDYVVPMLSIALIYYVVIKIVSTLLKAFENKLRKSDIR</sequence>
<dbReference type="AlphaFoldDB" id="A0A2K9P1U4"/>
<dbReference type="Gene3D" id="1.10.3720.10">
    <property type="entry name" value="MetI-like"/>
    <property type="match status" value="1"/>
</dbReference>
<dbReference type="PROSITE" id="PS50928">
    <property type="entry name" value="ABC_TM1"/>
    <property type="match status" value="1"/>
</dbReference>
<keyword evidence="6" id="KW-0029">Amino-acid transport</keyword>
<comment type="subcellular location">
    <subcellularLocation>
        <location evidence="1 9">Cell membrane</location>
        <topology evidence="1 9">Multi-pass membrane protein</topology>
    </subcellularLocation>
</comment>
<dbReference type="CDD" id="cd06261">
    <property type="entry name" value="TM_PBP2"/>
    <property type="match status" value="1"/>
</dbReference>
<gene>
    <name evidence="11" type="ORF">B9O19_01068</name>
</gene>
<dbReference type="GO" id="GO:0006865">
    <property type="term" value="P:amino acid transport"/>
    <property type="evidence" value="ECO:0007669"/>
    <property type="project" value="UniProtKB-KW"/>
</dbReference>
<dbReference type="GO" id="GO:0022857">
    <property type="term" value="F:transmembrane transporter activity"/>
    <property type="evidence" value="ECO:0007669"/>
    <property type="project" value="InterPro"/>
</dbReference>
<dbReference type="Pfam" id="PF00528">
    <property type="entry name" value="BPD_transp_1"/>
    <property type="match status" value="1"/>
</dbReference>
<accession>A0A2K9P1U4</accession>
<dbReference type="InterPro" id="IPR043429">
    <property type="entry name" value="ArtM/GltK/GlnP/TcyL/YhdX-like"/>
</dbReference>
<reference evidence="11 12" key="1">
    <citation type="submission" date="2017-04" db="EMBL/GenBank/DDBJ databases">
        <title>Monoglobus pectinilyticus 14 draft genome.</title>
        <authorList>
            <person name="Kim C."/>
            <person name="Rosendale D.I."/>
            <person name="Kelly W.J."/>
            <person name="Tannock G.W."/>
            <person name="Patchett M.L."/>
            <person name="Jordens J.Z."/>
        </authorList>
    </citation>
    <scope>NUCLEOTIDE SEQUENCE [LARGE SCALE GENOMIC DNA]</scope>
    <source>
        <strain evidence="11 12">14</strain>
    </source>
</reference>
<dbReference type="InterPro" id="IPR035906">
    <property type="entry name" value="MetI-like_sf"/>
</dbReference>
<dbReference type="PANTHER" id="PTHR30614">
    <property type="entry name" value="MEMBRANE COMPONENT OF AMINO ACID ABC TRANSPORTER"/>
    <property type="match status" value="1"/>
</dbReference>
<evidence type="ECO:0000256" key="6">
    <source>
        <dbReference type="ARBA" id="ARBA00022970"/>
    </source>
</evidence>
<evidence type="ECO:0000256" key="7">
    <source>
        <dbReference type="ARBA" id="ARBA00022989"/>
    </source>
</evidence>
<keyword evidence="8 9" id="KW-0472">Membrane</keyword>
<feature type="transmembrane region" description="Helical" evidence="9">
    <location>
        <begin position="28"/>
        <end position="54"/>
    </location>
</feature>
<dbReference type="Proteomes" id="UP000235589">
    <property type="component" value="Chromosome"/>
</dbReference>
<protein>
    <submittedName>
        <fullName evidence="11">Arginine transport system permease protein ArtQ</fullName>
    </submittedName>
</protein>
<dbReference type="InterPro" id="IPR000515">
    <property type="entry name" value="MetI-like"/>
</dbReference>
<keyword evidence="5 9" id="KW-0812">Transmembrane</keyword>
<dbReference type="KEGG" id="mpec:B9O19_01068"/>
<evidence type="ECO:0000256" key="5">
    <source>
        <dbReference type="ARBA" id="ARBA00022692"/>
    </source>
</evidence>
<evidence type="ECO:0000256" key="4">
    <source>
        <dbReference type="ARBA" id="ARBA00022475"/>
    </source>
</evidence>
<comment type="similarity">
    <text evidence="2">Belongs to the binding-protein-dependent transport system permease family. HisMQ subfamily.</text>
</comment>
<dbReference type="SUPFAM" id="SSF161098">
    <property type="entry name" value="MetI-like"/>
    <property type="match status" value="1"/>
</dbReference>
<evidence type="ECO:0000256" key="9">
    <source>
        <dbReference type="RuleBase" id="RU363032"/>
    </source>
</evidence>
<dbReference type="OrthoDB" id="9787841at2"/>
<dbReference type="InterPro" id="IPR010065">
    <property type="entry name" value="AA_ABC_transptr_permease_3TM"/>
</dbReference>
<keyword evidence="12" id="KW-1185">Reference proteome</keyword>
<organism evidence="11 12">
    <name type="scientific">Monoglobus pectinilyticus</name>
    <dbReference type="NCBI Taxonomy" id="1981510"/>
    <lineage>
        <taxon>Bacteria</taxon>
        <taxon>Bacillati</taxon>
        <taxon>Bacillota</taxon>
        <taxon>Clostridia</taxon>
        <taxon>Monoglobales</taxon>
        <taxon>Monoglobaceae</taxon>
        <taxon>Monoglobus</taxon>
    </lineage>
</organism>
<feature type="transmembrane region" description="Helical" evidence="9">
    <location>
        <begin position="193"/>
        <end position="215"/>
    </location>
</feature>
<evidence type="ECO:0000256" key="1">
    <source>
        <dbReference type="ARBA" id="ARBA00004651"/>
    </source>
</evidence>
<dbReference type="FunFam" id="1.10.3720.10:FF:000033">
    <property type="entry name" value="Polar amino acid ABC transporter permease"/>
    <property type="match status" value="1"/>
</dbReference>
<name>A0A2K9P1U4_9FIRM</name>
<evidence type="ECO:0000256" key="2">
    <source>
        <dbReference type="ARBA" id="ARBA00010072"/>
    </source>
</evidence>
<feature type="domain" description="ABC transmembrane type-1" evidence="10">
    <location>
        <begin position="28"/>
        <end position="212"/>
    </location>
</feature>
<dbReference type="GeneID" id="98062479"/>
<dbReference type="PANTHER" id="PTHR30614:SF20">
    <property type="entry name" value="GLUTAMINE TRANSPORT SYSTEM PERMEASE PROTEIN GLNP"/>
    <property type="match status" value="1"/>
</dbReference>
<evidence type="ECO:0000256" key="3">
    <source>
        <dbReference type="ARBA" id="ARBA00022448"/>
    </source>
</evidence>
<evidence type="ECO:0000259" key="10">
    <source>
        <dbReference type="PROSITE" id="PS50928"/>
    </source>
</evidence>
<keyword evidence="7 9" id="KW-1133">Transmembrane helix</keyword>
<keyword evidence="3 9" id="KW-0813">Transport</keyword>
<evidence type="ECO:0000313" key="11">
    <source>
        <dbReference type="EMBL" id="AUO19234.1"/>
    </source>
</evidence>
<keyword evidence="4" id="KW-1003">Cell membrane</keyword>
<dbReference type="EMBL" id="CP020991">
    <property type="protein sequence ID" value="AUO19234.1"/>
    <property type="molecule type" value="Genomic_DNA"/>
</dbReference>
<evidence type="ECO:0000313" key="12">
    <source>
        <dbReference type="Proteomes" id="UP000235589"/>
    </source>
</evidence>
<dbReference type="NCBIfam" id="TIGR01726">
    <property type="entry name" value="HEQRo_perm_3TM"/>
    <property type="match status" value="1"/>
</dbReference>